<evidence type="ECO:0000313" key="3">
    <source>
        <dbReference type="EMBL" id="EEN53825.1"/>
    </source>
</evidence>
<evidence type="ECO:0000256" key="2">
    <source>
        <dbReference type="SAM" id="Phobius"/>
    </source>
</evidence>
<dbReference type="InParanoid" id="C3Z0S1"/>
<feature type="non-terminal residue" evidence="3">
    <location>
        <position position="158"/>
    </location>
</feature>
<sequence length="158" mass="16786">MHGIPVRVPAAAVSELLTPPVVPCCSKKPSCGGHREVSRSKVSKMAAARAVLTCGRVFAQSAASYSTRSTGKTPLTQKWTLLQQTVRQNARRYTTGQGGRAYVWPATAVGVACGLAVGTTLYLSQREKPVGAKSVPTFEHDPTPGGFRTNLPEFSLSE</sequence>
<feature type="region of interest" description="Disordered" evidence="1">
    <location>
        <begin position="133"/>
        <end position="158"/>
    </location>
</feature>
<keyword evidence="2" id="KW-1133">Transmembrane helix</keyword>
<keyword evidence="2" id="KW-0812">Transmembrane</keyword>
<dbReference type="AlphaFoldDB" id="C3Z0S1"/>
<reference evidence="3" key="1">
    <citation type="journal article" date="2008" name="Nature">
        <title>The amphioxus genome and the evolution of the chordate karyotype.</title>
        <authorList>
            <consortium name="US DOE Joint Genome Institute (JGI-PGF)"/>
            <person name="Putnam N.H."/>
            <person name="Butts T."/>
            <person name="Ferrier D.E.K."/>
            <person name="Furlong R.F."/>
            <person name="Hellsten U."/>
            <person name="Kawashima T."/>
            <person name="Robinson-Rechavi M."/>
            <person name="Shoguchi E."/>
            <person name="Terry A."/>
            <person name="Yu J.-K."/>
            <person name="Benito-Gutierrez E.L."/>
            <person name="Dubchak I."/>
            <person name="Garcia-Fernandez J."/>
            <person name="Gibson-Brown J.J."/>
            <person name="Grigoriev I.V."/>
            <person name="Horton A.C."/>
            <person name="de Jong P.J."/>
            <person name="Jurka J."/>
            <person name="Kapitonov V.V."/>
            <person name="Kohara Y."/>
            <person name="Kuroki Y."/>
            <person name="Lindquist E."/>
            <person name="Lucas S."/>
            <person name="Osoegawa K."/>
            <person name="Pennacchio L.A."/>
            <person name="Salamov A.A."/>
            <person name="Satou Y."/>
            <person name="Sauka-Spengler T."/>
            <person name="Schmutz J."/>
            <person name="Shin-I T."/>
            <person name="Toyoda A."/>
            <person name="Bronner-Fraser M."/>
            <person name="Fujiyama A."/>
            <person name="Holland L.Z."/>
            <person name="Holland P.W.H."/>
            <person name="Satoh N."/>
            <person name="Rokhsar D.S."/>
        </authorList>
    </citation>
    <scope>NUCLEOTIDE SEQUENCE [LARGE SCALE GENOMIC DNA]</scope>
    <source>
        <strain evidence="3">S238N-H82</strain>
        <tissue evidence="3">Testes</tissue>
    </source>
</reference>
<keyword evidence="2" id="KW-0472">Membrane</keyword>
<name>C3Z0S1_BRAFL</name>
<feature type="transmembrane region" description="Helical" evidence="2">
    <location>
        <begin position="102"/>
        <end position="123"/>
    </location>
</feature>
<organism>
    <name type="scientific">Branchiostoma floridae</name>
    <name type="common">Florida lancelet</name>
    <name type="synonym">Amphioxus</name>
    <dbReference type="NCBI Taxonomy" id="7739"/>
    <lineage>
        <taxon>Eukaryota</taxon>
        <taxon>Metazoa</taxon>
        <taxon>Chordata</taxon>
        <taxon>Cephalochordata</taxon>
        <taxon>Leptocardii</taxon>
        <taxon>Amphioxiformes</taxon>
        <taxon>Branchiostomatidae</taxon>
        <taxon>Branchiostoma</taxon>
    </lineage>
</organism>
<accession>C3Z0S1</accession>
<protein>
    <submittedName>
        <fullName evidence="3">Uncharacterized protein</fullName>
    </submittedName>
</protein>
<dbReference type="EMBL" id="GG666570">
    <property type="protein sequence ID" value="EEN53825.1"/>
    <property type="molecule type" value="Genomic_DNA"/>
</dbReference>
<gene>
    <name evidence="3" type="ORF">BRAFLDRAFT_102841</name>
</gene>
<evidence type="ECO:0000256" key="1">
    <source>
        <dbReference type="SAM" id="MobiDB-lite"/>
    </source>
</evidence>
<proteinExistence type="predicted"/>